<dbReference type="STRING" id="218851.A0A2G5DTF5"/>
<evidence type="ECO:0000256" key="1">
    <source>
        <dbReference type="SAM" id="MobiDB-lite"/>
    </source>
</evidence>
<dbReference type="InParanoid" id="A0A2G5DTF5"/>
<accession>A0A2G5DTF5</accession>
<gene>
    <name evidence="2" type="ORF">AQUCO_01500380v1</name>
</gene>
<organism evidence="2 3">
    <name type="scientific">Aquilegia coerulea</name>
    <name type="common">Rocky mountain columbine</name>
    <dbReference type="NCBI Taxonomy" id="218851"/>
    <lineage>
        <taxon>Eukaryota</taxon>
        <taxon>Viridiplantae</taxon>
        <taxon>Streptophyta</taxon>
        <taxon>Embryophyta</taxon>
        <taxon>Tracheophyta</taxon>
        <taxon>Spermatophyta</taxon>
        <taxon>Magnoliopsida</taxon>
        <taxon>Ranunculales</taxon>
        <taxon>Ranunculaceae</taxon>
        <taxon>Thalictroideae</taxon>
        <taxon>Aquilegia</taxon>
    </lineage>
</organism>
<keyword evidence="3" id="KW-1185">Reference proteome</keyword>
<dbReference type="AlphaFoldDB" id="A0A2G5DTF5"/>
<dbReference type="OrthoDB" id="1925139at2759"/>
<name>A0A2G5DTF5_AQUCA</name>
<feature type="region of interest" description="Disordered" evidence="1">
    <location>
        <begin position="84"/>
        <end position="103"/>
    </location>
</feature>
<sequence length="301" mass="33865">MQELHFLYKLHTYMKIMIDSKFGNGRPASYETILVDFDKQQAKKAALRDLQNGNIILPKPPENPSSIKNREPLAEAAMVSGTKRPATECPQSPISNQSPISSSANGHLVYARRKYEQELLLKSNNCEKDKNTTCAEQGQQEEETPQRQLQSESTMKSCIPTSKPLSVTCPMTSSGGQSPCSTKPLNNFPSGDPNRHSSNYGVPRPGNLQGMNDQHWKDRFHRLQAYLRNCDHSNRQEYIKMLQSLSPAGRSKHAVDLEKRAFQLLMEEGNELTRMKHLNVLGKAVPMNSVSPLNKPFQTDK</sequence>
<feature type="compositionally biased region" description="Polar residues" evidence="1">
    <location>
        <begin position="146"/>
        <end position="189"/>
    </location>
</feature>
<evidence type="ECO:0000313" key="2">
    <source>
        <dbReference type="EMBL" id="PIA46792.1"/>
    </source>
</evidence>
<dbReference type="PANTHER" id="PTHR34555">
    <property type="entry name" value="INTEGRAL MEMBRANE HEMOLYSIN-III-LIKE PROTEIN"/>
    <property type="match status" value="1"/>
</dbReference>
<feature type="compositionally biased region" description="Low complexity" evidence="1">
    <location>
        <begin position="90"/>
        <end position="103"/>
    </location>
</feature>
<proteinExistence type="predicted"/>
<evidence type="ECO:0000313" key="3">
    <source>
        <dbReference type="Proteomes" id="UP000230069"/>
    </source>
</evidence>
<dbReference type="EMBL" id="KZ305032">
    <property type="protein sequence ID" value="PIA46792.1"/>
    <property type="molecule type" value="Genomic_DNA"/>
</dbReference>
<protein>
    <submittedName>
        <fullName evidence="2">Uncharacterized protein</fullName>
    </submittedName>
</protein>
<feature type="region of interest" description="Disordered" evidence="1">
    <location>
        <begin position="130"/>
        <end position="200"/>
    </location>
</feature>
<reference evidence="2 3" key="1">
    <citation type="submission" date="2017-09" db="EMBL/GenBank/DDBJ databases">
        <title>WGS assembly of Aquilegia coerulea Goldsmith.</title>
        <authorList>
            <person name="Hodges S."/>
            <person name="Kramer E."/>
            <person name="Nordborg M."/>
            <person name="Tomkins J."/>
            <person name="Borevitz J."/>
            <person name="Derieg N."/>
            <person name="Yan J."/>
            <person name="Mihaltcheva S."/>
            <person name="Hayes R.D."/>
            <person name="Rokhsar D."/>
        </authorList>
    </citation>
    <scope>NUCLEOTIDE SEQUENCE [LARGE SCALE GENOMIC DNA]</scope>
    <source>
        <strain evidence="3">cv. Goldsmith</strain>
    </source>
</reference>
<dbReference type="Proteomes" id="UP000230069">
    <property type="component" value="Unassembled WGS sequence"/>
</dbReference>
<dbReference type="PANTHER" id="PTHR34555:SF1">
    <property type="entry name" value="INTEGRAL MEMBRANE HEMOLYSIN-III-LIKE PROTEIN"/>
    <property type="match status" value="1"/>
</dbReference>